<dbReference type="AlphaFoldDB" id="A0A3D8MB80"/>
<evidence type="ECO:0000313" key="3">
    <source>
        <dbReference type="Proteomes" id="UP000256561"/>
    </source>
</evidence>
<dbReference type="PROSITE" id="PS50007">
    <property type="entry name" value="PIPLC_X_DOMAIN"/>
    <property type="match status" value="1"/>
</dbReference>
<dbReference type="Proteomes" id="UP000256561">
    <property type="component" value="Unassembled WGS sequence"/>
</dbReference>
<reference evidence="3" key="1">
    <citation type="submission" date="2018-08" db="EMBL/GenBank/DDBJ databases">
        <authorList>
            <person name="Zhang J."/>
            <person name="Du Z.-J."/>
        </authorList>
    </citation>
    <scope>NUCLEOTIDE SEQUENCE [LARGE SCALE GENOMIC DNA]</scope>
    <source>
        <strain evidence="3">KCTC 52655</strain>
    </source>
</reference>
<dbReference type="EMBL" id="QRHA01000003">
    <property type="protein sequence ID" value="RDV27508.1"/>
    <property type="molecule type" value="Genomic_DNA"/>
</dbReference>
<evidence type="ECO:0000256" key="1">
    <source>
        <dbReference type="SAM" id="Phobius"/>
    </source>
</evidence>
<sequence length="395" mass="43578">MKTAGNSEQLIARARLTVTQHEKAVFLNLASRDTAELYLNGDKIWRNPAANEYLLGKFDLTPFVRPGANMLVIKVFSNSHSSPALLQAFVESKRMGSSEVQPVALQWEVAANAQNNQYLAPWGKHVYGSGNWAPPTLVKMPDSLAPGHSGFPVSTNTGNAMGDWFWSNNPIDQTLELNRSLFVSQGDELYMGIAIDGSYEIRINQATAAIFAGHPNAVQYHDLSSFLRRGYNRIDIYLQSKVFQPQAAIIGYLYTLEGQQDLSQIEFWEADHEILYHGKLAESPPGVRFRPVKQATLNSRVIVTNLLVNAFPLILAFLCCVLIKSLLQGFKIRDSIESITGVALVLCLGGILLMLLQIAGLALPTILLPYIGLFSAMLLCLSLLVTKQEKITDGN</sequence>
<feature type="transmembrane region" description="Helical" evidence="1">
    <location>
        <begin position="339"/>
        <end position="360"/>
    </location>
</feature>
<keyword evidence="1" id="KW-1133">Transmembrane helix</keyword>
<feature type="transmembrane region" description="Helical" evidence="1">
    <location>
        <begin position="366"/>
        <end position="385"/>
    </location>
</feature>
<dbReference type="SUPFAM" id="SSF49785">
    <property type="entry name" value="Galactose-binding domain-like"/>
    <property type="match status" value="1"/>
</dbReference>
<dbReference type="RefSeq" id="WP_115592408.1">
    <property type="nucleotide sequence ID" value="NZ_QRHA01000003.1"/>
</dbReference>
<feature type="transmembrane region" description="Helical" evidence="1">
    <location>
        <begin position="306"/>
        <end position="327"/>
    </location>
</feature>
<keyword evidence="1" id="KW-0812">Transmembrane</keyword>
<comment type="caution">
    <text evidence="2">The sequence shown here is derived from an EMBL/GenBank/DDBJ whole genome shotgun (WGS) entry which is preliminary data.</text>
</comment>
<proteinExistence type="predicted"/>
<keyword evidence="1" id="KW-0472">Membrane</keyword>
<accession>A0A3D8MB80</accession>
<gene>
    <name evidence="2" type="ORF">DXV75_05635</name>
</gene>
<protein>
    <submittedName>
        <fullName evidence="2">Uncharacterized protein</fullName>
    </submittedName>
</protein>
<name>A0A3D8MB80_9ALTE</name>
<dbReference type="InterPro" id="IPR008979">
    <property type="entry name" value="Galactose-bd-like_sf"/>
</dbReference>
<keyword evidence="3" id="KW-1185">Reference proteome</keyword>
<evidence type="ECO:0000313" key="2">
    <source>
        <dbReference type="EMBL" id="RDV27508.1"/>
    </source>
</evidence>
<organism evidence="2 3">
    <name type="scientific">Alteromonas aestuariivivens</name>
    <dbReference type="NCBI Taxonomy" id="1938339"/>
    <lineage>
        <taxon>Bacteria</taxon>
        <taxon>Pseudomonadati</taxon>
        <taxon>Pseudomonadota</taxon>
        <taxon>Gammaproteobacteria</taxon>
        <taxon>Alteromonadales</taxon>
        <taxon>Alteromonadaceae</taxon>
        <taxon>Alteromonas/Salinimonas group</taxon>
        <taxon>Alteromonas</taxon>
    </lineage>
</organism>
<dbReference type="Gene3D" id="2.60.120.260">
    <property type="entry name" value="Galactose-binding domain-like"/>
    <property type="match status" value="1"/>
</dbReference>